<dbReference type="EMBL" id="CM031833">
    <property type="protein sequence ID" value="KAG6696711.1"/>
    <property type="molecule type" value="Genomic_DNA"/>
</dbReference>
<keyword evidence="4 7" id="KW-1133">Transmembrane helix</keyword>
<feature type="transmembrane region" description="Helical" evidence="7">
    <location>
        <begin position="70"/>
        <end position="91"/>
    </location>
</feature>
<protein>
    <submittedName>
        <fullName evidence="8">Uncharacterized protein</fullName>
    </submittedName>
</protein>
<proteinExistence type="predicted"/>
<evidence type="ECO:0000256" key="4">
    <source>
        <dbReference type="ARBA" id="ARBA00022989"/>
    </source>
</evidence>
<feature type="transmembrane region" description="Helical" evidence="7">
    <location>
        <begin position="29"/>
        <end position="50"/>
    </location>
</feature>
<evidence type="ECO:0000256" key="1">
    <source>
        <dbReference type="ARBA" id="ARBA00004141"/>
    </source>
</evidence>
<feature type="transmembrane region" description="Helical" evidence="7">
    <location>
        <begin position="312"/>
        <end position="337"/>
    </location>
</feature>
<evidence type="ECO:0000313" key="8">
    <source>
        <dbReference type="EMBL" id="KAG6696711.1"/>
    </source>
</evidence>
<name>A0A922J6P0_CARIL</name>
<comment type="caution">
    <text evidence="8">The sequence shown here is derived from an EMBL/GenBank/DDBJ whole genome shotgun (WGS) entry which is preliminary data.</text>
</comment>
<dbReference type="GO" id="GO:0022857">
    <property type="term" value="F:transmembrane transporter activity"/>
    <property type="evidence" value="ECO:0007669"/>
    <property type="project" value="InterPro"/>
</dbReference>
<feature type="transmembrane region" description="Helical" evidence="7">
    <location>
        <begin position="188"/>
        <end position="207"/>
    </location>
</feature>
<keyword evidence="2" id="KW-0813">Transport</keyword>
<dbReference type="SUPFAM" id="SSF103473">
    <property type="entry name" value="MFS general substrate transporter"/>
    <property type="match status" value="1"/>
</dbReference>
<evidence type="ECO:0000256" key="2">
    <source>
        <dbReference type="ARBA" id="ARBA00022448"/>
    </source>
</evidence>
<feature type="compositionally biased region" description="Basic and acidic residues" evidence="6">
    <location>
        <begin position="119"/>
        <end position="130"/>
    </location>
</feature>
<dbReference type="InterPro" id="IPR011701">
    <property type="entry name" value="MFS"/>
</dbReference>
<feature type="transmembrane region" description="Helical" evidence="7">
    <location>
        <begin position="148"/>
        <end position="168"/>
    </location>
</feature>
<dbReference type="Pfam" id="PF07690">
    <property type="entry name" value="MFS_1"/>
    <property type="match status" value="1"/>
</dbReference>
<sequence length="349" mass="38322">MLIYQVFVYNKAYASEICRKEYQALGMSIISTSWGIGLVLGPAVGGFLAQPAEKFPQIFSEESLFGRFPYFLPCLLISIFALGVSILCFWLPETLHMHTKDNGELEDSYDAGEGMINEPDGKQNMKKSEKNPASQQSLLKNWPLMSSIIVYCVFQLHDMAYTEIFSLWAVSPRKYGGLSYSTADIGEVLAITGFGLLVFQLFVYPLMAKIFGPIMVSRIGAVITIPLLSSYPFMAMLSGLSLTILINCASIMKNVLAVSITTGLFLLQNRAVAQKQRGAANGISMSAMSLSKAIGPAGGGSLFSWAQKRQNVFFLQGSHMVFFILNIIEVIGLLMTFKPFLVEPANDSS</sequence>
<feature type="transmembrane region" description="Helical" evidence="7">
    <location>
        <begin position="244"/>
        <end position="267"/>
    </location>
</feature>
<keyword evidence="3 7" id="KW-0812">Transmembrane</keyword>
<keyword evidence="5 7" id="KW-0472">Membrane</keyword>
<dbReference type="GO" id="GO:0016020">
    <property type="term" value="C:membrane"/>
    <property type="evidence" value="ECO:0007669"/>
    <property type="project" value="UniProtKB-SubCell"/>
</dbReference>
<feature type="transmembrane region" description="Helical" evidence="7">
    <location>
        <begin position="219"/>
        <end position="238"/>
    </location>
</feature>
<evidence type="ECO:0000313" key="9">
    <source>
        <dbReference type="Proteomes" id="UP000811246"/>
    </source>
</evidence>
<dbReference type="PANTHER" id="PTHR23504">
    <property type="entry name" value="MAJOR FACILITATOR SUPERFAMILY DOMAIN-CONTAINING PROTEIN 10"/>
    <property type="match status" value="1"/>
</dbReference>
<dbReference type="Gene3D" id="1.20.1250.20">
    <property type="entry name" value="MFS general substrate transporter like domains"/>
    <property type="match status" value="1"/>
</dbReference>
<dbReference type="Proteomes" id="UP000811246">
    <property type="component" value="Chromosome 9"/>
</dbReference>
<accession>A0A922J6P0</accession>
<feature type="region of interest" description="Disordered" evidence="6">
    <location>
        <begin position="111"/>
        <end position="130"/>
    </location>
</feature>
<evidence type="ECO:0000256" key="5">
    <source>
        <dbReference type="ARBA" id="ARBA00023136"/>
    </source>
</evidence>
<reference evidence="8" key="1">
    <citation type="submission" date="2021-01" db="EMBL/GenBank/DDBJ databases">
        <authorList>
            <person name="Lovell J.T."/>
            <person name="Bentley N."/>
            <person name="Bhattarai G."/>
            <person name="Jenkins J.W."/>
            <person name="Sreedasyam A."/>
            <person name="Alarcon Y."/>
            <person name="Bock C."/>
            <person name="Boston L."/>
            <person name="Carlson J."/>
            <person name="Cervantes K."/>
            <person name="Clermont K."/>
            <person name="Krom N."/>
            <person name="Kubenka K."/>
            <person name="Mamidi S."/>
            <person name="Mattison C."/>
            <person name="Monteros M."/>
            <person name="Pisani C."/>
            <person name="Plott C."/>
            <person name="Rajasekar S."/>
            <person name="Rhein H.S."/>
            <person name="Rohla C."/>
            <person name="Song M."/>
            <person name="Hilaire R.S."/>
            <person name="Shu S."/>
            <person name="Wells L."/>
            <person name="Wang X."/>
            <person name="Webber J."/>
            <person name="Heerema R.J."/>
            <person name="Klein P."/>
            <person name="Conner P."/>
            <person name="Grauke L."/>
            <person name="Grimwood J."/>
            <person name="Schmutz J."/>
            <person name="Randall J.J."/>
        </authorList>
    </citation>
    <scope>NUCLEOTIDE SEQUENCE</scope>
    <source>
        <tissue evidence="8">Leaf</tissue>
    </source>
</reference>
<comment type="subcellular location">
    <subcellularLocation>
        <location evidence="1">Membrane</location>
        <topology evidence="1">Multi-pass membrane protein</topology>
    </subcellularLocation>
</comment>
<dbReference type="InterPro" id="IPR036259">
    <property type="entry name" value="MFS_trans_sf"/>
</dbReference>
<evidence type="ECO:0000256" key="6">
    <source>
        <dbReference type="SAM" id="MobiDB-lite"/>
    </source>
</evidence>
<organism evidence="8 9">
    <name type="scientific">Carya illinoinensis</name>
    <name type="common">Pecan</name>
    <dbReference type="NCBI Taxonomy" id="32201"/>
    <lineage>
        <taxon>Eukaryota</taxon>
        <taxon>Viridiplantae</taxon>
        <taxon>Streptophyta</taxon>
        <taxon>Embryophyta</taxon>
        <taxon>Tracheophyta</taxon>
        <taxon>Spermatophyta</taxon>
        <taxon>Magnoliopsida</taxon>
        <taxon>eudicotyledons</taxon>
        <taxon>Gunneridae</taxon>
        <taxon>Pentapetalae</taxon>
        <taxon>rosids</taxon>
        <taxon>fabids</taxon>
        <taxon>Fagales</taxon>
        <taxon>Juglandaceae</taxon>
        <taxon>Carya</taxon>
    </lineage>
</organism>
<evidence type="ECO:0000256" key="3">
    <source>
        <dbReference type="ARBA" id="ARBA00022692"/>
    </source>
</evidence>
<gene>
    <name evidence="8" type="ORF">I3842_09G162000</name>
</gene>
<evidence type="ECO:0000256" key="7">
    <source>
        <dbReference type="SAM" id="Phobius"/>
    </source>
</evidence>
<dbReference type="PANTHER" id="PTHR23504:SF15">
    <property type="entry name" value="MAJOR FACILITATOR SUPERFAMILY (MFS) PROFILE DOMAIN-CONTAINING PROTEIN"/>
    <property type="match status" value="1"/>
</dbReference>
<dbReference type="AlphaFoldDB" id="A0A922J6P0"/>